<sequence>MSKTIYEKIMERKITSVELKSVLGRELYICNNGNWTDVLNEFSFSYTPEQFCQYIADYEAWAELNNVYVEILEGKAKHREIINLVKEKLTEFFSEYDYTFFPKFYKTLSAKEKKAAVLILSHSELFDYGCIPVMYPSTNELSLLWKGNKKLKKCLFVPIKGPDYELTVNMFTGEVVEYVDMDIIEGNF</sequence>
<accession>A0A174A6Z7</accession>
<evidence type="ECO:0000313" key="2">
    <source>
        <dbReference type="Proteomes" id="UP000095447"/>
    </source>
</evidence>
<evidence type="ECO:0000313" key="1">
    <source>
        <dbReference type="EMBL" id="CUN83953.1"/>
    </source>
</evidence>
<name>A0A174A6Z7_9FIRM</name>
<dbReference type="RefSeq" id="WP_055053219.1">
    <property type="nucleotide sequence ID" value="NZ_CYZA01000006.1"/>
</dbReference>
<organism evidence="1 2">
    <name type="scientific">Blautia obeum</name>
    <dbReference type="NCBI Taxonomy" id="40520"/>
    <lineage>
        <taxon>Bacteria</taxon>
        <taxon>Bacillati</taxon>
        <taxon>Bacillota</taxon>
        <taxon>Clostridia</taxon>
        <taxon>Lachnospirales</taxon>
        <taxon>Lachnospiraceae</taxon>
        <taxon>Blautia</taxon>
    </lineage>
</organism>
<proteinExistence type="predicted"/>
<reference evidence="1 2" key="1">
    <citation type="submission" date="2015-09" db="EMBL/GenBank/DDBJ databases">
        <authorList>
            <consortium name="Pathogen Informatics"/>
        </authorList>
    </citation>
    <scope>NUCLEOTIDE SEQUENCE [LARGE SCALE GENOMIC DNA]</scope>
    <source>
        <strain evidence="1 2">2789STDY5608838</strain>
    </source>
</reference>
<protein>
    <submittedName>
        <fullName evidence="1">Uncharacterized protein</fullName>
    </submittedName>
</protein>
<dbReference type="Proteomes" id="UP000095447">
    <property type="component" value="Unassembled WGS sequence"/>
</dbReference>
<dbReference type="AlphaFoldDB" id="A0A174A6Z7"/>
<dbReference type="EMBL" id="CYZA01000006">
    <property type="protein sequence ID" value="CUN83953.1"/>
    <property type="molecule type" value="Genomic_DNA"/>
</dbReference>
<gene>
    <name evidence="1" type="ORF">ERS852395_01473</name>
</gene>